<dbReference type="Proteomes" id="UP001162480">
    <property type="component" value="Chromosome 3"/>
</dbReference>
<dbReference type="PANTHER" id="PTHR11783">
    <property type="entry name" value="SULFOTRANSFERASE SULT"/>
    <property type="match status" value="1"/>
</dbReference>
<dbReference type="EMBL" id="OX597816">
    <property type="protein sequence ID" value="CAI9719615.1"/>
    <property type="molecule type" value="Genomic_DNA"/>
</dbReference>
<evidence type="ECO:0000256" key="1">
    <source>
        <dbReference type="ARBA" id="ARBA00005771"/>
    </source>
</evidence>
<sequence length="192" mass="22246">MASEEIKETGINFKQFFGKDGKPLPVYQYKGYNILYLEIAATALPKLNTVKIRSDDILMYSYPGAVPYGDYFNHTVEFYELMKNNPNVLIITYEEITNDQFKALSRVANFLGKPISDQLAKSIVDMCSFDKMKSEKPLVRSYIPKDFFKEGGTLYHSGKVETWKKWLTVEQSERMDARIQSELIDRGIKFNF</sequence>
<feature type="domain" description="Sulfotransferase" evidence="3">
    <location>
        <begin position="56"/>
        <end position="183"/>
    </location>
</feature>
<evidence type="ECO:0000256" key="2">
    <source>
        <dbReference type="ARBA" id="ARBA00022679"/>
    </source>
</evidence>
<gene>
    <name evidence="4" type="ORF">OCTVUL_1B010523</name>
</gene>
<proteinExistence type="inferred from homology"/>
<dbReference type="SUPFAM" id="SSF52540">
    <property type="entry name" value="P-loop containing nucleoside triphosphate hydrolases"/>
    <property type="match status" value="1"/>
</dbReference>
<evidence type="ECO:0000313" key="4">
    <source>
        <dbReference type="EMBL" id="CAI9719615.1"/>
    </source>
</evidence>
<dbReference type="InterPro" id="IPR027417">
    <property type="entry name" value="P-loop_NTPase"/>
</dbReference>
<dbReference type="Pfam" id="PF00685">
    <property type="entry name" value="Sulfotransfer_1"/>
    <property type="match status" value="1"/>
</dbReference>
<dbReference type="GO" id="GO:0008146">
    <property type="term" value="F:sulfotransferase activity"/>
    <property type="evidence" value="ECO:0007669"/>
    <property type="project" value="InterPro"/>
</dbReference>
<evidence type="ECO:0000259" key="3">
    <source>
        <dbReference type="Pfam" id="PF00685"/>
    </source>
</evidence>
<reference evidence="4" key="1">
    <citation type="submission" date="2023-08" db="EMBL/GenBank/DDBJ databases">
        <authorList>
            <person name="Alioto T."/>
            <person name="Alioto T."/>
            <person name="Gomez Garrido J."/>
        </authorList>
    </citation>
    <scope>NUCLEOTIDE SEQUENCE</scope>
</reference>
<comment type="similarity">
    <text evidence="1">Belongs to the sulfotransferase 1 family.</text>
</comment>
<accession>A0AA36F116</accession>
<keyword evidence="2" id="KW-0808">Transferase</keyword>
<protein>
    <submittedName>
        <fullName evidence="4">Estrogen sulfotransferase-like</fullName>
    </submittedName>
</protein>
<evidence type="ECO:0000313" key="5">
    <source>
        <dbReference type="Proteomes" id="UP001162480"/>
    </source>
</evidence>
<keyword evidence="5" id="KW-1185">Reference proteome</keyword>
<dbReference type="AlphaFoldDB" id="A0AA36F116"/>
<organism evidence="4 5">
    <name type="scientific">Octopus vulgaris</name>
    <name type="common">Common octopus</name>
    <dbReference type="NCBI Taxonomy" id="6645"/>
    <lineage>
        <taxon>Eukaryota</taxon>
        <taxon>Metazoa</taxon>
        <taxon>Spiralia</taxon>
        <taxon>Lophotrochozoa</taxon>
        <taxon>Mollusca</taxon>
        <taxon>Cephalopoda</taxon>
        <taxon>Coleoidea</taxon>
        <taxon>Octopodiformes</taxon>
        <taxon>Octopoda</taxon>
        <taxon>Incirrata</taxon>
        <taxon>Octopodidae</taxon>
        <taxon>Octopus</taxon>
    </lineage>
</organism>
<dbReference type="InterPro" id="IPR000863">
    <property type="entry name" value="Sulfotransferase_dom"/>
</dbReference>
<name>A0AA36F116_OCTVU</name>
<dbReference type="Gene3D" id="3.40.50.300">
    <property type="entry name" value="P-loop containing nucleotide triphosphate hydrolases"/>
    <property type="match status" value="1"/>
</dbReference>